<feature type="domain" description="Protein kinase" evidence="15">
    <location>
        <begin position="187"/>
        <end position="446"/>
    </location>
</feature>
<keyword evidence="8 13" id="KW-0547">Nucleotide-binding</keyword>
<evidence type="ECO:0000259" key="15">
    <source>
        <dbReference type="PROSITE" id="PS50011"/>
    </source>
</evidence>
<dbReference type="FunFam" id="3.30.200.20:FF:000020">
    <property type="entry name" value="Protein kinase C, alpha"/>
    <property type="match status" value="1"/>
</dbReference>
<dbReference type="PROSITE" id="PS51285">
    <property type="entry name" value="AGC_KINASE_CTER"/>
    <property type="match status" value="1"/>
</dbReference>
<dbReference type="SMART" id="SM00220">
    <property type="entry name" value="S_TKc"/>
    <property type="match status" value="1"/>
</dbReference>
<feature type="region of interest" description="Disordered" evidence="14">
    <location>
        <begin position="123"/>
        <end position="167"/>
    </location>
</feature>
<dbReference type="SMART" id="SM00133">
    <property type="entry name" value="S_TK_X"/>
    <property type="match status" value="1"/>
</dbReference>
<keyword evidence="11" id="KW-0862">Zinc</keyword>
<name>A0A8D8QND0_9HEMI</name>
<keyword evidence="10" id="KW-0418">Kinase</keyword>
<evidence type="ECO:0000256" key="6">
    <source>
        <dbReference type="ARBA" id="ARBA00022723"/>
    </source>
</evidence>
<accession>A0A8D8QND0</accession>
<dbReference type="InterPro" id="IPR017892">
    <property type="entry name" value="Pkinase_C"/>
</dbReference>
<keyword evidence="6" id="KW-0479">Metal-binding</keyword>
<keyword evidence="5" id="KW-0808">Transferase</keyword>
<evidence type="ECO:0000256" key="14">
    <source>
        <dbReference type="SAM" id="MobiDB-lite"/>
    </source>
</evidence>
<dbReference type="Gene3D" id="3.30.200.20">
    <property type="entry name" value="Phosphorylase Kinase, domain 1"/>
    <property type="match status" value="1"/>
</dbReference>
<dbReference type="SUPFAM" id="SSF56112">
    <property type="entry name" value="Protein kinase-like (PK-like)"/>
    <property type="match status" value="1"/>
</dbReference>
<feature type="binding site" evidence="13">
    <location>
        <position position="216"/>
    </location>
    <ligand>
        <name>ATP</name>
        <dbReference type="ChEBI" id="CHEBI:30616"/>
    </ligand>
</feature>
<dbReference type="Pfam" id="PF00069">
    <property type="entry name" value="Pkinase"/>
    <property type="match status" value="1"/>
</dbReference>
<evidence type="ECO:0000256" key="1">
    <source>
        <dbReference type="ARBA" id="ARBA00005490"/>
    </source>
</evidence>
<dbReference type="GO" id="GO:0008270">
    <property type="term" value="F:zinc ion binding"/>
    <property type="evidence" value="ECO:0007669"/>
    <property type="project" value="UniProtKB-KW"/>
</dbReference>
<evidence type="ECO:0000256" key="5">
    <source>
        <dbReference type="ARBA" id="ARBA00022679"/>
    </source>
</evidence>
<evidence type="ECO:0000256" key="8">
    <source>
        <dbReference type="ARBA" id="ARBA00022741"/>
    </source>
</evidence>
<dbReference type="InterPro" id="IPR000961">
    <property type="entry name" value="AGC-kinase_C"/>
</dbReference>
<sequence length="516" mass="60070">MGWKSVLLKLIKLRVWLRNSKMYFTSNLFSCFVFPHRKFHFPTGATPQNKYTRNRTFSRSKRRASKAKTRVKNDVPVNENTVEVKYPDCLISSAITIPNKLRRRKRKTPSDFRKLGLYHMEYPEIDDTSTPPRRLSNNKLSLLDNGPTGESSHHSKQCRHSRSTQSQKNILPATTIPRFRKYDLEDFQLLKVLGKGSFGKVFLSELKGTDYYYAVKCLKKDVVLEDDDVECTLIERKVLALGTKHPYLCHLFCTFQTESHLFFVMEYLNGGDLMFHIQQSGRFEESRAKFYAAEIVSGLRFLHKKGIVYRDLKLDNILLDYEGHVRIADFGMCKLQIYLDKTTDTFCGTPDYMAPEIIKGLKYNQCVDWWSFGILLYEMHVGQSPFSGCDEDELFWSICNERPRFPQFLSVEAKNILVLLLDKDTTKRLGSTQCNSGDDVVAHEYFRRLDWQALEQRELEPPFRPKVLHALDVKYFDTSFTAERPRLTPIDKTILESMDQTQFQGFSYTNPNATDP</sequence>
<dbReference type="PROSITE" id="PS00107">
    <property type="entry name" value="PROTEIN_KINASE_ATP"/>
    <property type="match status" value="1"/>
</dbReference>
<evidence type="ECO:0000256" key="13">
    <source>
        <dbReference type="PROSITE-ProRule" id="PRU10141"/>
    </source>
</evidence>
<keyword evidence="9" id="KW-0863">Zinc-finger</keyword>
<dbReference type="InterPro" id="IPR017441">
    <property type="entry name" value="Protein_kinase_ATP_BS"/>
</dbReference>
<feature type="region of interest" description="Disordered" evidence="14">
    <location>
        <begin position="45"/>
        <end position="71"/>
    </location>
</feature>
<dbReference type="Gene3D" id="1.10.510.10">
    <property type="entry name" value="Transferase(Phosphotransferase) domain 1"/>
    <property type="match status" value="1"/>
</dbReference>
<organism evidence="17">
    <name type="scientific">Cacopsylla melanoneura</name>
    <dbReference type="NCBI Taxonomy" id="428564"/>
    <lineage>
        <taxon>Eukaryota</taxon>
        <taxon>Metazoa</taxon>
        <taxon>Ecdysozoa</taxon>
        <taxon>Arthropoda</taxon>
        <taxon>Hexapoda</taxon>
        <taxon>Insecta</taxon>
        <taxon>Pterygota</taxon>
        <taxon>Neoptera</taxon>
        <taxon>Paraneoptera</taxon>
        <taxon>Hemiptera</taxon>
        <taxon>Sternorrhyncha</taxon>
        <taxon>Psylloidea</taxon>
        <taxon>Psyllidae</taxon>
        <taxon>Psyllinae</taxon>
        <taxon>Cacopsylla</taxon>
    </lineage>
</organism>
<proteinExistence type="inferred from homology"/>
<evidence type="ECO:0000313" key="17">
    <source>
        <dbReference type="EMBL" id="CAG6634736.1"/>
    </source>
</evidence>
<dbReference type="PANTHER" id="PTHR24351">
    <property type="entry name" value="RIBOSOMAL PROTEIN S6 KINASE"/>
    <property type="match status" value="1"/>
</dbReference>
<dbReference type="FunFam" id="1.10.510.10:FF:000023">
    <property type="entry name" value="Protein kinase C"/>
    <property type="match status" value="1"/>
</dbReference>
<comment type="similarity">
    <text evidence="1">Belongs to the protein kinase superfamily. AGC Ser/Thr protein kinase family. PKC subfamily.</text>
</comment>
<keyword evidence="12 13" id="KW-0067">ATP-binding</keyword>
<evidence type="ECO:0000256" key="10">
    <source>
        <dbReference type="ARBA" id="ARBA00022777"/>
    </source>
</evidence>
<dbReference type="GO" id="GO:0004697">
    <property type="term" value="F:diacylglycerol-dependent serine/threonine kinase activity"/>
    <property type="evidence" value="ECO:0007669"/>
    <property type="project" value="UniProtKB-EC"/>
</dbReference>
<evidence type="ECO:0000256" key="7">
    <source>
        <dbReference type="ARBA" id="ARBA00022737"/>
    </source>
</evidence>
<keyword evidence="4" id="KW-0597">Phosphoprotein</keyword>
<keyword evidence="3" id="KW-0723">Serine/threonine-protein kinase</keyword>
<dbReference type="InterPro" id="IPR011009">
    <property type="entry name" value="Kinase-like_dom_sf"/>
</dbReference>
<keyword evidence="7" id="KW-0677">Repeat</keyword>
<dbReference type="EMBL" id="HBUF01087459">
    <property type="protein sequence ID" value="CAG6634736.1"/>
    <property type="molecule type" value="Transcribed_RNA"/>
</dbReference>
<dbReference type="GO" id="GO:0005524">
    <property type="term" value="F:ATP binding"/>
    <property type="evidence" value="ECO:0007669"/>
    <property type="project" value="UniProtKB-UniRule"/>
</dbReference>
<evidence type="ECO:0000256" key="12">
    <source>
        <dbReference type="ARBA" id="ARBA00022840"/>
    </source>
</evidence>
<dbReference type="AlphaFoldDB" id="A0A8D8QND0"/>
<dbReference type="InterPro" id="IPR008271">
    <property type="entry name" value="Ser/Thr_kinase_AS"/>
</dbReference>
<feature type="domain" description="AGC-kinase C-terminal" evidence="16">
    <location>
        <begin position="447"/>
        <end position="516"/>
    </location>
</feature>
<reference evidence="17" key="1">
    <citation type="submission" date="2021-05" db="EMBL/GenBank/DDBJ databases">
        <authorList>
            <person name="Alioto T."/>
            <person name="Alioto T."/>
            <person name="Gomez Garrido J."/>
        </authorList>
    </citation>
    <scope>NUCLEOTIDE SEQUENCE</scope>
</reference>
<evidence type="ECO:0000256" key="11">
    <source>
        <dbReference type="ARBA" id="ARBA00022833"/>
    </source>
</evidence>
<dbReference type="PROSITE" id="PS00108">
    <property type="entry name" value="PROTEIN_KINASE_ST"/>
    <property type="match status" value="1"/>
</dbReference>
<dbReference type="Pfam" id="PF00433">
    <property type="entry name" value="Pkinase_C"/>
    <property type="match status" value="1"/>
</dbReference>
<protein>
    <recommendedName>
        <fullName evidence="2">protein kinase C</fullName>
        <ecNumber evidence="2">2.7.11.13</ecNumber>
    </recommendedName>
</protein>
<dbReference type="PROSITE" id="PS50011">
    <property type="entry name" value="PROTEIN_KINASE_DOM"/>
    <property type="match status" value="1"/>
</dbReference>
<feature type="compositionally biased region" description="Polar residues" evidence="14">
    <location>
        <begin position="128"/>
        <end position="140"/>
    </location>
</feature>
<dbReference type="InterPro" id="IPR000719">
    <property type="entry name" value="Prot_kinase_dom"/>
</dbReference>
<evidence type="ECO:0000256" key="9">
    <source>
        <dbReference type="ARBA" id="ARBA00022771"/>
    </source>
</evidence>
<evidence type="ECO:0000259" key="16">
    <source>
        <dbReference type="PROSITE" id="PS51285"/>
    </source>
</evidence>
<feature type="compositionally biased region" description="Basic residues" evidence="14">
    <location>
        <begin position="52"/>
        <end position="70"/>
    </location>
</feature>
<evidence type="ECO:0000256" key="3">
    <source>
        <dbReference type="ARBA" id="ARBA00022527"/>
    </source>
</evidence>
<evidence type="ECO:0000256" key="4">
    <source>
        <dbReference type="ARBA" id="ARBA00022553"/>
    </source>
</evidence>
<dbReference type="EC" id="2.7.11.13" evidence="2"/>
<evidence type="ECO:0000256" key="2">
    <source>
        <dbReference type="ARBA" id="ARBA00012429"/>
    </source>
</evidence>